<protein>
    <recommendedName>
        <fullName evidence="2">non-specific serine/threonine protein kinase</fullName>
        <ecNumber evidence="2">2.7.11.1</ecNumber>
    </recommendedName>
</protein>
<dbReference type="InterPro" id="IPR011009">
    <property type="entry name" value="Kinase-like_dom_sf"/>
</dbReference>
<dbReference type="InterPro" id="IPR051138">
    <property type="entry name" value="PIM_Ser/Thr_kinase"/>
</dbReference>
<keyword evidence="3" id="KW-0723">Serine/threonine-protein kinase</keyword>
<organism evidence="11 12">
    <name type="scientific">Batrachochytrium salamandrivorans</name>
    <dbReference type="NCBI Taxonomy" id="1357716"/>
    <lineage>
        <taxon>Eukaryota</taxon>
        <taxon>Fungi</taxon>
        <taxon>Fungi incertae sedis</taxon>
        <taxon>Chytridiomycota</taxon>
        <taxon>Chytridiomycota incertae sedis</taxon>
        <taxon>Chytridiomycetes</taxon>
        <taxon>Rhizophydiales</taxon>
        <taxon>Rhizophydiales incertae sedis</taxon>
        <taxon>Batrachochytrium</taxon>
    </lineage>
</organism>
<evidence type="ECO:0000256" key="3">
    <source>
        <dbReference type="ARBA" id="ARBA00022527"/>
    </source>
</evidence>
<evidence type="ECO:0000256" key="4">
    <source>
        <dbReference type="ARBA" id="ARBA00022679"/>
    </source>
</evidence>
<dbReference type="SMART" id="SM00220">
    <property type="entry name" value="S_TKc"/>
    <property type="match status" value="1"/>
</dbReference>
<evidence type="ECO:0000256" key="7">
    <source>
        <dbReference type="ARBA" id="ARBA00022840"/>
    </source>
</evidence>
<evidence type="ECO:0000256" key="5">
    <source>
        <dbReference type="ARBA" id="ARBA00022741"/>
    </source>
</evidence>
<keyword evidence="12" id="KW-1185">Reference proteome</keyword>
<dbReference type="Proteomes" id="UP001648503">
    <property type="component" value="Unassembled WGS sequence"/>
</dbReference>
<dbReference type="EC" id="2.7.11.1" evidence="2"/>
<evidence type="ECO:0000313" key="12">
    <source>
        <dbReference type="Proteomes" id="UP001648503"/>
    </source>
</evidence>
<evidence type="ECO:0000256" key="2">
    <source>
        <dbReference type="ARBA" id="ARBA00012513"/>
    </source>
</evidence>
<dbReference type="Pfam" id="PF00069">
    <property type="entry name" value="Pkinase"/>
    <property type="match status" value="1"/>
</dbReference>
<keyword evidence="6" id="KW-0418">Kinase</keyword>
<evidence type="ECO:0000259" key="10">
    <source>
        <dbReference type="PROSITE" id="PS50011"/>
    </source>
</evidence>
<proteinExistence type="predicted"/>
<evidence type="ECO:0000256" key="1">
    <source>
        <dbReference type="ARBA" id="ARBA00004340"/>
    </source>
</evidence>
<evidence type="ECO:0000256" key="6">
    <source>
        <dbReference type="ARBA" id="ARBA00022777"/>
    </source>
</evidence>
<keyword evidence="5" id="KW-0547">Nucleotide-binding</keyword>
<keyword evidence="4" id="KW-0808">Transferase</keyword>
<dbReference type="Gene3D" id="1.10.510.10">
    <property type="entry name" value="Transferase(Phosphotransferase) domain 1"/>
    <property type="match status" value="1"/>
</dbReference>
<comment type="catalytic activity">
    <reaction evidence="9">
        <text>L-seryl-[protein] + ATP = O-phospho-L-seryl-[protein] + ADP + H(+)</text>
        <dbReference type="Rhea" id="RHEA:17989"/>
        <dbReference type="Rhea" id="RHEA-COMP:9863"/>
        <dbReference type="Rhea" id="RHEA-COMP:11604"/>
        <dbReference type="ChEBI" id="CHEBI:15378"/>
        <dbReference type="ChEBI" id="CHEBI:29999"/>
        <dbReference type="ChEBI" id="CHEBI:30616"/>
        <dbReference type="ChEBI" id="CHEBI:83421"/>
        <dbReference type="ChEBI" id="CHEBI:456216"/>
        <dbReference type="EC" id="2.7.11.1"/>
    </reaction>
</comment>
<evidence type="ECO:0000313" key="11">
    <source>
        <dbReference type="EMBL" id="KAH6588619.1"/>
    </source>
</evidence>
<keyword evidence="7" id="KW-0067">ATP-binding</keyword>
<gene>
    <name evidence="11" type="ORF">BASA50_010580</name>
</gene>
<dbReference type="PANTHER" id="PTHR22984:SF25">
    <property type="entry name" value="PROTEIN KINASE DOMAIN-CONTAINING PROTEIN"/>
    <property type="match status" value="1"/>
</dbReference>
<reference evidence="11 12" key="1">
    <citation type="submission" date="2021-02" db="EMBL/GenBank/DDBJ databases">
        <title>Variation within the Batrachochytrium salamandrivorans European outbreak.</title>
        <authorList>
            <person name="Kelly M."/>
            <person name="Pasmans F."/>
            <person name="Shea T.P."/>
            <person name="Munoz J.F."/>
            <person name="Carranza S."/>
            <person name="Cuomo C.A."/>
            <person name="Martel A."/>
        </authorList>
    </citation>
    <scope>NUCLEOTIDE SEQUENCE [LARGE SCALE GENOMIC DNA]</scope>
    <source>
        <strain evidence="11 12">AMFP18/2</strain>
    </source>
</reference>
<sequence length="232" mass="26237">MSPRPPNLLIPIEIKIQEYLTQPGYGSPHVSRVIDYIITKEAYILVMEYSGKEWVTLDGYIKAYGKFSVDKARLIIKEVVEALVSLRKLGILHGDVLDRNILYNDKTGGVKLIDFGVSKPLEGWNQDNSVQAKFSNSESKSSRGKLDVGRTEVKDMESIGNLLYFLLTLRRPYHDPRLSQEEVAKELRNRLDNPESQLTINAADLIASLCKHSSSQMVSIEDIPDHPFFTSQ</sequence>
<accession>A0ABQ8EY14</accession>
<comment type="subcellular location">
    <subcellularLocation>
        <location evidence="1">Host cell</location>
    </subcellularLocation>
</comment>
<comment type="catalytic activity">
    <reaction evidence="8">
        <text>L-threonyl-[protein] + ATP = O-phospho-L-threonyl-[protein] + ADP + H(+)</text>
        <dbReference type="Rhea" id="RHEA:46608"/>
        <dbReference type="Rhea" id="RHEA-COMP:11060"/>
        <dbReference type="Rhea" id="RHEA-COMP:11605"/>
        <dbReference type="ChEBI" id="CHEBI:15378"/>
        <dbReference type="ChEBI" id="CHEBI:30013"/>
        <dbReference type="ChEBI" id="CHEBI:30616"/>
        <dbReference type="ChEBI" id="CHEBI:61977"/>
        <dbReference type="ChEBI" id="CHEBI:456216"/>
        <dbReference type="EC" id="2.7.11.1"/>
    </reaction>
</comment>
<evidence type="ECO:0000256" key="9">
    <source>
        <dbReference type="ARBA" id="ARBA00048679"/>
    </source>
</evidence>
<dbReference type="PANTHER" id="PTHR22984">
    <property type="entry name" value="SERINE/THREONINE-PROTEIN KINASE PIM"/>
    <property type="match status" value="1"/>
</dbReference>
<evidence type="ECO:0000256" key="8">
    <source>
        <dbReference type="ARBA" id="ARBA00047899"/>
    </source>
</evidence>
<dbReference type="InterPro" id="IPR000719">
    <property type="entry name" value="Prot_kinase_dom"/>
</dbReference>
<name>A0ABQ8EY14_9FUNG</name>
<dbReference type="EMBL" id="JAFCIX010000496">
    <property type="protein sequence ID" value="KAH6588619.1"/>
    <property type="molecule type" value="Genomic_DNA"/>
</dbReference>
<dbReference type="PROSITE" id="PS50011">
    <property type="entry name" value="PROTEIN_KINASE_DOM"/>
    <property type="match status" value="1"/>
</dbReference>
<dbReference type="SUPFAM" id="SSF56112">
    <property type="entry name" value="Protein kinase-like (PK-like)"/>
    <property type="match status" value="1"/>
</dbReference>
<comment type="caution">
    <text evidence="11">The sequence shown here is derived from an EMBL/GenBank/DDBJ whole genome shotgun (WGS) entry which is preliminary data.</text>
</comment>
<feature type="domain" description="Protein kinase" evidence="10">
    <location>
        <begin position="1"/>
        <end position="229"/>
    </location>
</feature>